<feature type="domain" description="Ppx/GppA phosphatase N-terminal" evidence="1">
    <location>
        <begin position="19"/>
        <end position="294"/>
    </location>
</feature>
<reference evidence="3 4" key="1">
    <citation type="journal article" date="2014" name="Genome Biol. Evol.">
        <title>Comparative Genomics of the Campylobacter lari Group.</title>
        <authorList>
            <person name="Miller W.G."/>
            <person name="Yee E."/>
            <person name="Chapman M.H."/>
            <person name="Smith T.P."/>
            <person name="Bono J.L."/>
            <person name="Huynh S."/>
            <person name="Parker C.T."/>
            <person name="Vandamme P."/>
            <person name="Luong K."/>
            <person name="Korlach J."/>
        </authorList>
    </citation>
    <scope>NUCLEOTIDE SEQUENCE [LARGE SCALE GENOMIC DNA]</scope>
    <source>
        <strain evidence="3 4">NCTC 12927</strain>
    </source>
</reference>
<sequence length="498" mass="56979">MAKKTTVIDLGSNSIRMVIFERTSRYGFYICSEYKKKVRLGENAYNNNKILQESAMYKAEQALAYFKEKALKEKCNKIIAVGTSALRDAPNSKDFIKRIMRNVGLNIKCINGKTESFLGGLAALNLLSNTQNATTIDIGGGSTELCLIKNGKIIDCLSLDIGTVRLKELFYDNKKFNALDKFIQEILIQIPKKFHNDNIIAIGGSLRAISTSIMKKNSYPLKILHNFCYEFEKEKNHIEKILNAKNLIDFNIKKDRFDTIKEGCVIFLALLKNLKAKRIITSAVGVREGVFLSNIFAKHNKIQEQTDDFLKFNSKFPPNFNPSLKSLQDRFSVNYPNKIAYFANKIFDTLEPLHNIDKCYKNDLINAAKIALIGEKINFYFSNEHSAYMALNGLNFGYSHQELALIFTLLKLDGKKINPYTIEYFKILLPNTHILSWLNFILALAKKLAKDTNENLNFVLKNHTLYIYLNDKEIYFSNDEIKKIAKPKLIVLAFNQKI</sequence>
<dbReference type="InterPro" id="IPR043129">
    <property type="entry name" value="ATPase_NBD"/>
</dbReference>
<protein>
    <submittedName>
        <fullName evidence="3">Guanosine-5'-triphosphate, 3'-diphosphate pyrophosphatase</fullName>
        <ecNumber evidence="3">3.6.1.40</ecNumber>
    </submittedName>
</protein>
<dbReference type="STRING" id="1031564.CINS_0161"/>
<dbReference type="PANTHER" id="PTHR30005">
    <property type="entry name" value="EXOPOLYPHOSPHATASE"/>
    <property type="match status" value="1"/>
</dbReference>
<name>A0A0A8H054_9BACT</name>
<dbReference type="Pfam" id="PF21447">
    <property type="entry name" value="Ppx-GppA_III"/>
    <property type="match status" value="1"/>
</dbReference>
<evidence type="ECO:0000259" key="2">
    <source>
        <dbReference type="Pfam" id="PF21447"/>
    </source>
</evidence>
<evidence type="ECO:0000313" key="4">
    <source>
        <dbReference type="Proteomes" id="UP000031163"/>
    </source>
</evidence>
<dbReference type="Gene3D" id="1.10.3210.10">
    <property type="entry name" value="Hypothetical protein af1432"/>
    <property type="match status" value="1"/>
</dbReference>
<dbReference type="GeneID" id="74430982"/>
<evidence type="ECO:0000259" key="1">
    <source>
        <dbReference type="Pfam" id="PF02541"/>
    </source>
</evidence>
<dbReference type="Gene3D" id="3.30.420.40">
    <property type="match status" value="1"/>
</dbReference>
<dbReference type="EMBL" id="CP007770">
    <property type="protein sequence ID" value="AJC87165.1"/>
    <property type="molecule type" value="Genomic_DNA"/>
</dbReference>
<gene>
    <name evidence="3" type="primary">gppA</name>
    <name evidence="3" type="ORF">CINS_0161</name>
</gene>
<evidence type="ECO:0000313" key="3">
    <source>
        <dbReference type="EMBL" id="AJC87165.1"/>
    </source>
</evidence>
<dbReference type="InterPro" id="IPR048950">
    <property type="entry name" value="Ppx_GppA_C"/>
</dbReference>
<dbReference type="GO" id="GO:0008894">
    <property type="term" value="F:guanosine-5'-triphosphate,3'-diphosphate diphosphatase activity"/>
    <property type="evidence" value="ECO:0007669"/>
    <property type="project" value="UniProtKB-EC"/>
</dbReference>
<keyword evidence="3" id="KW-0378">Hydrolase</keyword>
<dbReference type="SUPFAM" id="SSF109604">
    <property type="entry name" value="HD-domain/PDEase-like"/>
    <property type="match status" value="1"/>
</dbReference>
<dbReference type="Proteomes" id="UP000031163">
    <property type="component" value="Chromosome"/>
</dbReference>
<dbReference type="HOGENOM" id="CLU_025908_4_2_7"/>
<dbReference type="InterPro" id="IPR003695">
    <property type="entry name" value="Ppx_GppA_N"/>
</dbReference>
<dbReference type="EC" id="3.6.1.40" evidence="3"/>
<feature type="domain" description="Ppx/GppA phosphatase C-terminal" evidence="2">
    <location>
        <begin position="323"/>
        <end position="456"/>
    </location>
</feature>
<dbReference type="RefSeq" id="WP_039649024.1">
    <property type="nucleotide sequence ID" value="NZ_CP007770.1"/>
</dbReference>
<dbReference type="Gene3D" id="3.30.420.150">
    <property type="entry name" value="Exopolyphosphatase. Domain 2"/>
    <property type="match status" value="1"/>
</dbReference>
<dbReference type="PANTHER" id="PTHR30005:SF0">
    <property type="entry name" value="RETROGRADE REGULATION PROTEIN 2"/>
    <property type="match status" value="1"/>
</dbReference>
<dbReference type="Pfam" id="PF02541">
    <property type="entry name" value="Ppx-GppA"/>
    <property type="match status" value="1"/>
</dbReference>
<dbReference type="KEGG" id="cis:CINS_0161"/>
<dbReference type="AlphaFoldDB" id="A0A0A8H054"/>
<dbReference type="SUPFAM" id="SSF53067">
    <property type="entry name" value="Actin-like ATPase domain"/>
    <property type="match status" value="2"/>
</dbReference>
<dbReference type="InterPro" id="IPR050273">
    <property type="entry name" value="GppA/Ppx_hydrolase"/>
</dbReference>
<organism evidence="3 4">
    <name type="scientific">Campylobacter insulaenigrae NCTC 12927</name>
    <dbReference type="NCBI Taxonomy" id="1031564"/>
    <lineage>
        <taxon>Bacteria</taxon>
        <taxon>Pseudomonadati</taxon>
        <taxon>Campylobacterota</taxon>
        <taxon>Epsilonproteobacteria</taxon>
        <taxon>Campylobacterales</taxon>
        <taxon>Campylobacteraceae</taxon>
        <taxon>Campylobacter</taxon>
    </lineage>
</organism>
<accession>A0A0A8H054</accession>
<proteinExistence type="predicted"/>